<evidence type="ECO:0000313" key="3">
    <source>
        <dbReference type="EMBL" id="CAB4176181.1"/>
    </source>
</evidence>
<evidence type="ECO:0000313" key="5">
    <source>
        <dbReference type="EMBL" id="CAB4189719.1"/>
    </source>
</evidence>
<proteinExistence type="predicted"/>
<reference evidence="3" key="1">
    <citation type="submission" date="2020-05" db="EMBL/GenBank/DDBJ databases">
        <authorList>
            <person name="Chiriac C."/>
            <person name="Salcher M."/>
            <person name="Ghai R."/>
            <person name="Kavagutti S V."/>
        </authorList>
    </citation>
    <scope>NUCLEOTIDE SEQUENCE</scope>
</reference>
<dbReference type="EMBL" id="LR796945">
    <property type="protein sequence ID" value="CAB4176181.1"/>
    <property type="molecule type" value="Genomic_DNA"/>
</dbReference>
<evidence type="ECO:0008006" key="9">
    <source>
        <dbReference type="Google" id="ProtNLM"/>
    </source>
</evidence>
<accession>A0A6J5Q3U7</accession>
<organism evidence="3">
    <name type="scientific">uncultured Caudovirales phage</name>
    <dbReference type="NCBI Taxonomy" id="2100421"/>
    <lineage>
        <taxon>Viruses</taxon>
        <taxon>Duplodnaviria</taxon>
        <taxon>Heunggongvirae</taxon>
        <taxon>Uroviricota</taxon>
        <taxon>Caudoviricetes</taxon>
        <taxon>Peduoviridae</taxon>
        <taxon>Maltschvirus</taxon>
        <taxon>Maltschvirus maltsch</taxon>
    </lineage>
</organism>
<dbReference type="EMBL" id="LR797518">
    <property type="protein sequence ID" value="CAB4222764.1"/>
    <property type="molecule type" value="Genomic_DNA"/>
</dbReference>
<dbReference type="EMBL" id="LR797369">
    <property type="protein sequence ID" value="CAB4210318.1"/>
    <property type="molecule type" value="Genomic_DNA"/>
</dbReference>
<evidence type="ECO:0000313" key="2">
    <source>
        <dbReference type="EMBL" id="CAB4170714.1"/>
    </source>
</evidence>
<protein>
    <recommendedName>
        <fullName evidence="9">Prohead core protein</fullName>
    </recommendedName>
</protein>
<dbReference type="EMBL" id="LR798378">
    <property type="protein sequence ID" value="CAB5227769.1"/>
    <property type="molecule type" value="Genomic_DNA"/>
</dbReference>
<dbReference type="EMBL" id="LR796860">
    <property type="protein sequence ID" value="CAB4170714.1"/>
    <property type="molecule type" value="Genomic_DNA"/>
</dbReference>
<sequence length="208" mass="23445">MKLVEAIDSKNFESANDLLAEKFHSIMERKMFEVKKMVAAEMCGQGSGFARTKNEKLVDQDVLEEEPSTGEESSMARSELASIAKNAKSIMAKVKGNKELEAWTQSKITKAADYMTSVSDYMDSEKLDEARIAIIKARIRGGKVQRRKRVSNVPGFTLRGGKLTRMSASERRRRKLGARVAARKTKQKQSQSLRKRKLSLMKRSRLGI</sequence>
<evidence type="ECO:0000313" key="6">
    <source>
        <dbReference type="EMBL" id="CAB4210318.1"/>
    </source>
</evidence>
<evidence type="ECO:0000256" key="1">
    <source>
        <dbReference type="SAM" id="MobiDB-lite"/>
    </source>
</evidence>
<feature type="compositionally biased region" description="Basic residues" evidence="1">
    <location>
        <begin position="171"/>
        <end position="208"/>
    </location>
</feature>
<evidence type="ECO:0000313" key="8">
    <source>
        <dbReference type="EMBL" id="CAB5227769.1"/>
    </source>
</evidence>
<evidence type="ECO:0000313" key="7">
    <source>
        <dbReference type="EMBL" id="CAB4222764.1"/>
    </source>
</evidence>
<dbReference type="EMBL" id="LR797157">
    <property type="protein sequence ID" value="CAB4189719.1"/>
    <property type="molecule type" value="Genomic_DNA"/>
</dbReference>
<name>A0A6J5Q3U7_9CAUD</name>
<evidence type="ECO:0000313" key="4">
    <source>
        <dbReference type="EMBL" id="CAB4181584.1"/>
    </source>
</evidence>
<gene>
    <name evidence="4" type="ORF">UFOVP1065_42</name>
    <name evidence="5" type="ORF">UFOVP1198_11</name>
    <name evidence="6" type="ORF">UFOVP1418_3</name>
    <name evidence="8" type="ORF">UFOVP1524_147</name>
    <name evidence="7" type="ORF">UFOVP1651_147</name>
    <name evidence="2" type="ORF">UFOVP908_125</name>
    <name evidence="3" type="ORF">UFOVP990_11</name>
</gene>
<dbReference type="EMBL" id="LR797021">
    <property type="protein sequence ID" value="CAB4181584.1"/>
    <property type="molecule type" value="Genomic_DNA"/>
</dbReference>
<feature type="region of interest" description="Disordered" evidence="1">
    <location>
        <begin position="165"/>
        <end position="208"/>
    </location>
</feature>